<evidence type="ECO:0000256" key="13">
    <source>
        <dbReference type="SAM" id="MobiDB-lite"/>
    </source>
</evidence>
<dbReference type="GO" id="GO:0000329">
    <property type="term" value="C:fungal-type vacuole membrane"/>
    <property type="evidence" value="ECO:0007669"/>
    <property type="project" value="TreeGrafter"/>
</dbReference>
<evidence type="ECO:0000256" key="3">
    <source>
        <dbReference type="ARBA" id="ARBA00006844"/>
    </source>
</evidence>
<evidence type="ECO:0000313" key="16">
    <source>
        <dbReference type="EMBL" id="RMY73799.1"/>
    </source>
</evidence>
<dbReference type="PANTHER" id="PTHR10110">
    <property type="entry name" value="SODIUM/HYDROGEN EXCHANGER"/>
    <property type="match status" value="1"/>
</dbReference>
<dbReference type="GO" id="GO:0015386">
    <property type="term" value="F:potassium:proton antiporter activity"/>
    <property type="evidence" value="ECO:0007669"/>
    <property type="project" value="TreeGrafter"/>
</dbReference>
<feature type="transmembrane region" description="Helical" evidence="14">
    <location>
        <begin position="326"/>
        <end position="345"/>
    </location>
</feature>
<dbReference type="InterPro" id="IPR004709">
    <property type="entry name" value="NaH_exchanger"/>
</dbReference>
<keyword evidence="7" id="KW-0915">Sodium</keyword>
<dbReference type="InterPro" id="IPR017904">
    <property type="entry name" value="ADF/Cofilin"/>
</dbReference>
<dbReference type="AlphaFoldDB" id="A0A3M7EAX9"/>
<dbReference type="InterPro" id="IPR018422">
    <property type="entry name" value="Cation/H_exchanger_CPA1"/>
</dbReference>
<feature type="transmembrane region" description="Helical" evidence="14">
    <location>
        <begin position="70"/>
        <end position="87"/>
    </location>
</feature>
<evidence type="ECO:0000256" key="10">
    <source>
        <dbReference type="ARBA" id="ARBA00023201"/>
    </source>
</evidence>
<dbReference type="CDD" id="cd11286">
    <property type="entry name" value="ADF_cofilin_like"/>
    <property type="match status" value="1"/>
</dbReference>
<keyword evidence="11" id="KW-0009">Actin-binding</keyword>
<dbReference type="SUPFAM" id="SSF55753">
    <property type="entry name" value="Actin depolymerizing proteins"/>
    <property type="match status" value="1"/>
</dbReference>
<feature type="compositionally biased region" description="Polar residues" evidence="13">
    <location>
        <begin position="526"/>
        <end position="540"/>
    </location>
</feature>
<reference evidence="16 17" key="1">
    <citation type="journal article" date="2018" name="BMC Genomics">
        <title>Genomic evidence for intraspecific hybridization in a clonal and extremely halotolerant yeast.</title>
        <authorList>
            <person name="Gostincar C."/>
            <person name="Stajich J.E."/>
            <person name="Zupancic J."/>
            <person name="Zalar P."/>
            <person name="Gunde-Cimerman N."/>
        </authorList>
    </citation>
    <scope>NUCLEOTIDE SEQUENCE [LARGE SCALE GENOMIC DNA]</scope>
    <source>
        <strain evidence="16 17">EXF-171</strain>
    </source>
</reference>
<dbReference type="InterPro" id="IPR029006">
    <property type="entry name" value="ADF-H/Gelsolin-like_dom_sf"/>
</dbReference>
<dbReference type="PROSITE" id="PS51263">
    <property type="entry name" value="ADF_H"/>
    <property type="match status" value="1"/>
</dbReference>
<keyword evidence="6 14" id="KW-1133">Transmembrane helix</keyword>
<feature type="region of interest" description="Disordered" evidence="13">
    <location>
        <begin position="478"/>
        <end position="502"/>
    </location>
</feature>
<dbReference type="Gene3D" id="3.40.20.10">
    <property type="entry name" value="Severin"/>
    <property type="match status" value="1"/>
</dbReference>
<feature type="compositionally biased region" description="Acidic residues" evidence="13">
    <location>
        <begin position="571"/>
        <end position="587"/>
    </location>
</feature>
<proteinExistence type="inferred from homology"/>
<evidence type="ECO:0000256" key="7">
    <source>
        <dbReference type="ARBA" id="ARBA00023053"/>
    </source>
</evidence>
<feature type="compositionally biased region" description="Polar residues" evidence="13">
    <location>
        <begin position="609"/>
        <end position="631"/>
    </location>
</feature>
<dbReference type="GO" id="GO:0005769">
    <property type="term" value="C:early endosome"/>
    <property type="evidence" value="ECO:0007669"/>
    <property type="project" value="TreeGrafter"/>
</dbReference>
<dbReference type="Pfam" id="PF00999">
    <property type="entry name" value="Na_H_Exchanger"/>
    <property type="match status" value="1"/>
</dbReference>
<dbReference type="VEuPathDB" id="FungiDB:BTJ68_04075"/>
<keyword evidence="10 12" id="KW-0739">Sodium transport</keyword>
<feature type="transmembrane region" description="Helical" evidence="14">
    <location>
        <begin position="357"/>
        <end position="386"/>
    </location>
</feature>
<evidence type="ECO:0000256" key="5">
    <source>
        <dbReference type="ARBA" id="ARBA00022692"/>
    </source>
</evidence>
<feature type="transmembrane region" description="Helical" evidence="14">
    <location>
        <begin position="432"/>
        <end position="454"/>
    </location>
</feature>
<name>A0A3M7EAX9_HORWE</name>
<comment type="caution">
    <text evidence="16">The sequence shown here is derived from an EMBL/GenBank/DDBJ whole genome shotgun (WGS) entry which is preliminary data.</text>
</comment>
<keyword evidence="9 14" id="KW-0472">Membrane</keyword>
<feature type="region of interest" description="Disordered" evidence="13">
    <location>
        <begin position="519"/>
        <end position="631"/>
    </location>
</feature>
<feature type="domain" description="ADF-H" evidence="15">
    <location>
        <begin position="796"/>
        <end position="939"/>
    </location>
</feature>
<comment type="subcellular location">
    <subcellularLocation>
        <location evidence="2">Membrane</location>
        <topology evidence="2">Multi-pass membrane protein</topology>
    </subcellularLocation>
    <subcellularLocation>
        <location evidence="1">Nucleus matrix</location>
    </subcellularLocation>
</comment>
<feature type="compositionally biased region" description="Polar residues" evidence="13">
    <location>
        <begin position="736"/>
        <end position="751"/>
    </location>
</feature>
<feature type="transmembrane region" description="Helical" evidence="14">
    <location>
        <begin position="99"/>
        <end position="118"/>
    </location>
</feature>
<evidence type="ECO:0000256" key="12">
    <source>
        <dbReference type="RuleBase" id="RU003722"/>
    </source>
</evidence>
<feature type="transmembrane region" description="Helical" evidence="14">
    <location>
        <begin position="238"/>
        <end position="262"/>
    </location>
</feature>
<evidence type="ECO:0000256" key="1">
    <source>
        <dbReference type="ARBA" id="ARBA00004109"/>
    </source>
</evidence>
<dbReference type="PANTHER" id="PTHR10110:SF187">
    <property type="entry name" value="SODIUM_HYDROGEN EXCHANGER"/>
    <property type="match status" value="1"/>
</dbReference>
<evidence type="ECO:0000256" key="8">
    <source>
        <dbReference type="ARBA" id="ARBA00023065"/>
    </source>
</evidence>
<evidence type="ECO:0000259" key="15">
    <source>
        <dbReference type="PROSITE" id="PS51263"/>
    </source>
</evidence>
<keyword evidence="8 12" id="KW-0406">Ion transport</keyword>
<evidence type="ECO:0000256" key="6">
    <source>
        <dbReference type="ARBA" id="ARBA00022989"/>
    </source>
</evidence>
<feature type="transmembrane region" description="Helical" evidence="14">
    <location>
        <begin position="35"/>
        <end position="58"/>
    </location>
</feature>
<evidence type="ECO:0000256" key="4">
    <source>
        <dbReference type="ARBA" id="ARBA00022448"/>
    </source>
</evidence>
<keyword evidence="12" id="KW-0050">Antiport</keyword>
<sequence length="942" mass="102856">MGYAALLGFTAQHLSRRQATDSDPDEDTDAGQKEIYSSWALLILILLLIIAFFTSYVLQSKKIQAVHETVISIFAGMVIGLILRLTAVTSVLDAVSFDYQFFFNLLLPPIILASGYELHQGNFFRNIGTILTFAFAGTFISALVLAAILWLWTRIPLEGLDITFVEALSVGATLSATDPVTILAIFNTYKVDPKLYTCIFGESILNDAIAIVLFETAQKYREGATAGKLTVLSLFESIGVFLLVFTGSVMIGVVIGLLTSLLLKLTHIRREPKIESCVIILIAYASYFFANAIHMSGIVSLLFCGICMKHYAYHNMSRRTQLTTKFTFGIMAQLSENFIFIYLGLSLFTENGLEFKPLFILITVIGICVARWCAVFPLSSAINWFIRYRARRRGMEVAEEIPGNWKMMIFWAGLRGAVGVALAAGLVGPNGFALRATVLVVVVLTVIIFGGTTARMLEILNIRTGVVEEIDSDDEFDIEPVPQHSGAYTRKNGSAFGHTPKSSLAGNGGIGLGYVNGKQARRKTGDSSYSTGNVNGSPTVQPEFGRRNSSKANLGKGQHDAHNAAEQGLLDPDEFSNVDAEDEEDLDLPPAARRSPRRPSPANHPSSSEVDSNNAYPVSGSRTSESHQQGMTARGAFSQILNVTSEDAGNLFNRIDEGFLKPHLLLDPGGGHGHGHGHGYHGQRHWDGNGGGGGGGAAGSSSGGVFDVLFTWVLRSLWQLSSTRLCPTIVANLPSTSRSIPAKPSDSTQPLTDCLTPPRQQSPQAAACTEQHRSCLSQQQHPYPLDDYYPNMAQSGVSVTPECIQAFNDLKLGKSTKWIIYKISDDWKEIQVEETSTDPDYSKFREKLLNAKSTDKKGNEVMGGRYAVFDVEYDLEGGEGKRSKITFISWVPDDAPQYPRMMYSSSKDALKRALNGLASDIQANDPDDIEHESIVSRVSKGR</sequence>
<dbReference type="GO" id="GO:0016363">
    <property type="term" value="C:nuclear matrix"/>
    <property type="evidence" value="ECO:0007669"/>
    <property type="project" value="UniProtKB-SubCell"/>
</dbReference>
<dbReference type="GO" id="GO:0005770">
    <property type="term" value="C:late endosome"/>
    <property type="evidence" value="ECO:0007669"/>
    <property type="project" value="TreeGrafter"/>
</dbReference>
<accession>A0A3M7EAX9</accession>
<dbReference type="GO" id="GO:0030042">
    <property type="term" value="P:actin filament depolymerization"/>
    <property type="evidence" value="ECO:0007669"/>
    <property type="project" value="InterPro"/>
</dbReference>
<feature type="region of interest" description="Disordered" evidence="13">
    <location>
        <begin position="736"/>
        <end position="768"/>
    </location>
</feature>
<organism evidence="16 17">
    <name type="scientific">Hortaea werneckii</name>
    <name type="common">Black yeast</name>
    <name type="synonym">Cladosporium werneckii</name>
    <dbReference type="NCBI Taxonomy" id="91943"/>
    <lineage>
        <taxon>Eukaryota</taxon>
        <taxon>Fungi</taxon>
        <taxon>Dikarya</taxon>
        <taxon>Ascomycota</taxon>
        <taxon>Pezizomycotina</taxon>
        <taxon>Dothideomycetes</taxon>
        <taxon>Dothideomycetidae</taxon>
        <taxon>Mycosphaerellales</taxon>
        <taxon>Teratosphaeriaceae</taxon>
        <taxon>Hortaea</taxon>
    </lineage>
</organism>
<dbReference type="EMBL" id="QWIQ01000906">
    <property type="protein sequence ID" value="RMY73799.1"/>
    <property type="molecule type" value="Genomic_DNA"/>
</dbReference>
<dbReference type="NCBIfam" id="TIGR00840">
    <property type="entry name" value="b_cpa1"/>
    <property type="match status" value="1"/>
</dbReference>
<evidence type="ECO:0000256" key="2">
    <source>
        <dbReference type="ARBA" id="ARBA00004141"/>
    </source>
</evidence>
<dbReference type="PRINTS" id="PR01084">
    <property type="entry name" value="NAHEXCHNGR"/>
</dbReference>
<dbReference type="InterPro" id="IPR006153">
    <property type="entry name" value="Cation/H_exchanger_TM"/>
</dbReference>
<dbReference type="GO" id="GO:0015385">
    <property type="term" value="F:sodium:proton antiporter activity"/>
    <property type="evidence" value="ECO:0007669"/>
    <property type="project" value="InterPro"/>
</dbReference>
<dbReference type="Gene3D" id="6.10.140.1330">
    <property type="match status" value="1"/>
</dbReference>
<dbReference type="GO" id="GO:0003779">
    <property type="term" value="F:actin binding"/>
    <property type="evidence" value="ECO:0007669"/>
    <property type="project" value="UniProtKB-KW"/>
</dbReference>
<evidence type="ECO:0000313" key="17">
    <source>
        <dbReference type="Proteomes" id="UP000281468"/>
    </source>
</evidence>
<protein>
    <recommendedName>
        <fullName evidence="12">Sodium/hydrogen exchanger</fullName>
    </recommendedName>
</protein>
<evidence type="ECO:0000256" key="14">
    <source>
        <dbReference type="SAM" id="Phobius"/>
    </source>
</evidence>
<evidence type="ECO:0000256" key="9">
    <source>
        <dbReference type="ARBA" id="ARBA00023136"/>
    </source>
</evidence>
<feature type="transmembrane region" description="Helical" evidence="14">
    <location>
        <begin position="130"/>
        <end position="152"/>
    </location>
</feature>
<dbReference type="Proteomes" id="UP000281468">
    <property type="component" value="Unassembled WGS sequence"/>
</dbReference>
<dbReference type="Pfam" id="PF00241">
    <property type="entry name" value="Cofilin_ADF"/>
    <property type="match status" value="1"/>
</dbReference>
<comment type="similarity">
    <text evidence="12">Belongs to the monovalent cation:proton antiporter 1 (CPA1) transporter (TC 2.A.36) family.</text>
</comment>
<gene>
    <name evidence="16" type="ORF">D0862_14228</name>
</gene>
<dbReference type="GO" id="GO:0015629">
    <property type="term" value="C:actin cytoskeleton"/>
    <property type="evidence" value="ECO:0007669"/>
    <property type="project" value="InterPro"/>
</dbReference>
<dbReference type="InterPro" id="IPR002108">
    <property type="entry name" value="ADF-H"/>
</dbReference>
<comment type="similarity">
    <text evidence="3">Belongs to the actin-binding proteins ADF family.</text>
</comment>
<feature type="region of interest" description="Disordered" evidence="13">
    <location>
        <begin position="921"/>
        <end position="942"/>
    </location>
</feature>
<evidence type="ECO:0000256" key="11">
    <source>
        <dbReference type="ARBA" id="ARBA00023203"/>
    </source>
</evidence>
<dbReference type="VEuPathDB" id="FungiDB:BTJ68_04210"/>
<dbReference type="GO" id="GO:0007035">
    <property type="term" value="P:vacuolar acidification"/>
    <property type="evidence" value="ECO:0007669"/>
    <property type="project" value="TreeGrafter"/>
</dbReference>
<keyword evidence="4 12" id="KW-0813">Transport</keyword>
<dbReference type="SMART" id="SM00102">
    <property type="entry name" value="ADF"/>
    <property type="match status" value="1"/>
</dbReference>
<keyword evidence="5 12" id="KW-0812">Transmembrane</keyword>